<organism evidence="14 15">
    <name type="scientific">Chlorella vulgaris</name>
    <name type="common">Green alga</name>
    <dbReference type="NCBI Taxonomy" id="3077"/>
    <lineage>
        <taxon>Eukaryota</taxon>
        <taxon>Viridiplantae</taxon>
        <taxon>Chlorophyta</taxon>
        <taxon>core chlorophytes</taxon>
        <taxon>Trebouxiophyceae</taxon>
        <taxon>Chlorellales</taxon>
        <taxon>Chlorellaceae</taxon>
        <taxon>Chlorella clade</taxon>
        <taxon>Chlorella</taxon>
    </lineage>
</organism>
<keyword evidence="6 10" id="KW-0653">Protein transport</keyword>
<evidence type="ECO:0000313" key="14">
    <source>
        <dbReference type="EMBL" id="KAI3431813.1"/>
    </source>
</evidence>
<dbReference type="GO" id="GO:0030126">
    <property type="term" value="C:COPI vesicle coat"/>
    <property type="evidence" value="ECO:0007669"/>
    <property type="project" value="UniProtKB-UniRule"/>
</dbReference>
<comment type="subcellular location">
    <subcellularLocation>
        <location evidence="10 11">Cytoplasm</location>
    </subcellularLocation>
    <subcellularLocation>
        <location evidence="10 11">Cytoplasmic vesicle</location>
        <location evidence="10 11">COPI-coated vesicle membrane</location>
        <topology evidence="10 11">Peripheral membrane protein</topology>
        <orientation evidence="10 11">Cytoplasmic side</orientation>
    </subcellularLocation>
    <subcellularLocation>
        <location evidence="10 11">Golgi apparatus membrane</location>
        <topology evidence="10 11">Peripheral membrane protein</topology>
        <orientation evidence="10 11">Cytoplasmic side</orientation>
    </subcellularLocation>
</comment>
<dbReference type="InterPro" id="IPR011012">
    <property type="entry name" value="Longin-like_dom_sf"/>
</dbReference>
<proteinExistence type="inferred from homology"/>
<protein>
    <recommendedName>
        <fullName evidence="10">Coatomer subunit delta</fullName>
    </recommendedName>
</protein>
<dbReference type="FunFam" id="3.30.450.60:FF:000003">
    <property type="entry name" value="Coatomer subunit delta"/>
    <property type="match status" value="1"/>
</dbReference>
<dbReference type="EMBL" id="SIDB01000006">
    <property type="protein sequence ID" value="KAI3431813.1"/>
    <property type="molecule type" value="Genomic_DNA"/>
</dbReference>
<dbReference type="InterPro" id="IPR028565">
    <property type="entry name" value="MHD"/>
</dbReference>
<dbReference type="FunFam" id="2.60.40.1170:FF:000007">
    <property type="entry name" value="Coatomer subunit delta"/>
    <property type="match status" value="1"/>
</dbReference>
<evidence type="ECO:0000256" key="10">
    <source>
        <dbReference type="RuleBase" id="RU364018"/>
    </source>
</evidence>
<dbReference type="PANTHER" id="PTHR10121:SF0">
    <property type="entry name" value="COATOMER SUBUNIT DELTA"/>
    <property type="match status" value="1"/>
</dbReference>
<keyword evidence="8 10" id="KW-0472">Membrane</keyword>
<dbReference type="PANTHER" id="PTHR10121">
    <property type="entry name" value="COATOMER SUBUNIT DELTA"/>
    <property type="match status" value="1"/>
</dbReference>
<dbReference type="Proteomes" id="UP001055712">
    <property type="component" value="Unassembled WGS sequence"/>
</dbReference>
<evidence type="ECO:0000256" key="12">
    <source>
        <dbReference type="SAM" id="MobiDB-lite"/>
    </source>
</evidence>
<reference evidence="14" key="1">
    <citation type="journal article" date="2019" name="Plant J.">
        <title>Chlorella vulgaris genome assembly and annotation reveals the molecular basis for metabolic acclimation to high light conditions.</title>
        <authorList>
            <person name="Cecchin M."/>
            <person name="Marcolungo L."/>
            <person name="Rossato M."/>
            <person name="Girolomoni L."/>
            <person name="Cosentino E."/>
            <person name="Cuine S."/>
            <person name="Li-Beisson Y."/>
            <person name="Delledonne M."/>
            <person name="Ballottari M."/>
        </authorList>
    </citation>
    <scope>NUCLEOTIDE SEQUENCE</scope>
    <source>
        <strain evidence="14">211/11P</strain>
    </source>
</reference>
<keyword evidence="4 10" id="KW-0963">Cytoplasm</keyword>
<evidence type="ECO:0000256" key="2">
    <source>
        <dbReference type="ARBA" id="ARBA00011775"/>
    </source>
</evidence>
<dbReference type="OrthoDB" id="10266042at2759"/>
<sequence length="527" mass="56729">MVVLAAAMVTKTGKALVSRQFVDMSRIRIEGLLAAFPKLVGTGKQHTYVETENVRYLYQPIETMYLVLVTNKSSNILEDLETLRLCGKVVPEYVDALEEEDVAAAAFDLLFAFDEVISLGHKENVTVAQVKQNTEMESHEEKLHKMIIQSKIQETKDLMKKKAQEIEKVRIEAARGGPSRMGAISSMQGGGPGSMGGGMGGGMSGGMGGGRAEMDTGPSYRPEAAAAAGYGSKEPPRGVKKGMQLGKSKGAGRDFLESLKAEGEHVEDVTSGAAAAAALSGGVPAHTEPVFINTEEKISAVLSKDGGVESCEVQGSMSLQIGNEADACLRVQLAGGANPGYQFKTHPNIDKAVYSNDNLLGLKDPARPFPTGAPLGVLKWRLQTRDEAVLPLSINCWPSISGGESYVNIEYESTCPFDLQNVHIFIPLPSQAQTPQVNQIDGDWRYDMRKSCLVWSIEMIDDTNRTGSMEFVVPAAQADAFFPIEVEFAASRTICDVRVESVVDAQTGLPVKYGSKTALVTEGYHVE</sequence>
<dbReference type="GO" id="GO:0051645">
    <property type="term" value="P:Golgi localization"/>
    <property type="evidence" value="ECO:0007669"/>
    <property type="project" value="TreeGrafter"/>
</dbReference>
<comment type="caution">
    <text evidence="14">The sequence shown here is derived from an EMBL/GenBank/DDBJ whole genome shotgun (WGS) entry which is preliminary data.</text>
</comment>
<keyword evidence="15" id="KW-1185">Reference proteome</keyword>
<evidence type="ECO:0000256" key="6">
    <source>
        <dbReference type="ARBA" id="ARBA00022927"/>
    </source>
</evidence>
<dbReference type="Gene3D" id="2.60.40.1170">
    <property type="entry name" value="Mu homology domain, subdomain B"/>
    <property type="match status" value="2"/>
</dbReference>
<comment type="subunit">
    <text evidence="2 10">Oligomeric complex that consists of at least the alpha, beta, beta', gamma, delta, epsilon and zeta subunits.</text>
</comment>
<comment type="similarity">
    <text evidence="1 10">Belongs to the adaptor complexes medium subunit family. Delta-COP subfamily.</text>
</comment>
<name>A0A9D4TQQ1_CHLVU</name>
<evidence type="ECO:0000256" key="3">
    <source>
        <dbReference type="ARBA" id="ARBA00022448"/>
    </source>
</evidence>
<evidence type="ECO:0000259" key="13">
    <source>
        <dbReference type="PROSITE" id="PS51072"/>
    </source>
</evidence>
<dbReference type="GO" id="GO:0000139">
    <property type="term" value="C:Golgi membrane"/>
    <property type="evidence" value="ECO:0007669"/>
    <property type="project" value="UniProtKB-SubCell"/>
</dbReference>
<feature type="region of interest" description="Disordered" evidence="12">
    <location>
        <begin position="222"/>
        <end position="247"/>
    </location>
</feature>
<keyword evidence="7 10" id="KW-0333">Golgi apparatus</keyword>
<evidence type="ECO:0000313" key="15">
    <source>
        <dbReference type="Proteomes" id="UP001055712"/>
    </source>
</evidence>
<evidence type="ECO:0000256" key="4">
    <source>
        <dbReference type="ARBA" id="ARBA00022490"/>
    </source>
</evidence>
<evidence type="ECO:0000256" key="11">
    <source>
        <dbReference type="RuleBase" id="RU366052"/>
    </source>
</evidence>
<dbReference type="InterPro" id="IPR036168">
    <property type="entry name" value="AP2_Mu_C_sf"/>
</dbReference>
<comment type="function">
    <text evidence="10">The coatomer is a cytosolic protein complex that binds to dilysine motifs and reversibly associates with Golgi non-clathrin-coated vesicles, which further mediate biosynthetic protein transport from the ER, via the Golgi up to the trans Golgi network. Coatomer complex is required for budding from Golgi membranes, and is essential for the retrograde Golgi-to-ER transport of dilysine-tagged proteins.</text>
</comment>
<keyword evidence="5 10" id="KW-0931">ER-Golgi transport</keyword>
<feature type="domain" description="MHD" evidence="13">
    <location>
        <begin position="287"/>
        <end position="527"/>
    </location>
</feature>
<evidence type="ECO:0000256" key="9">
    <source>
        <dbReference type="ARBA" id="ARBA00023329"/>
    </source>
</evidence>
<dbReference type="CDD" id="cd09254">
    <property type="entry name" value="AP_delta-COPI_MHD"/>
    <property type="match status" value="1"/>
</dbReference>
<dbReference type="GO" id="GO:0006890">
    <property type="term" value="P:retrograde vesicle-mediated transport, Golgi to endoplasmic reticulum"/>
    <property type="evidence" value="ECO:0007669"/>
    <property type="project" value="UniProtKB-UniRule"/>
</dbReference>
<dbReference type="SUPFAM" id="SSF49447">
    <property type="entry name" value="Second domain of Mu2 adaptin subunit (ap50) of ap2 adaptor"/>
    <property type="match status" value="1"/>
</dbReference>
<dbReference type="Gene3D" id="3.30.450.60">
    <property type="match status" value="1"/>
</dbReference>
<evidence type="ECO:0000256" key="5">
    <source>
        <dbReference type="ARBA" id="ARBA00022892"/>
    </source>
</evidence>
<accession>A0A9D4TQQ1</accession>
<gene>
    <name evidence="14" type="ORF">D9Q98_010566</name>
</gene>
<dbReference type="PROSITE" id="PS51072">
    <property type="entry name" value="MHD"/>
    <property type="match status" value="1"/>
</dbReference>
<keyword evidence="9 10" id="KW-0968">Cytoplasmic vesicle</keyword>
<dbReference type="AlphaFoldDB" id="A0A9D4TQQ1"/>
<evidence type="ECO:0000256" key="1">
    <source>
        <dbReference type="ARBA" id="ARBA00010516"/>
    </source>
</evidence>
<dbReference type="GO" id="GO:0006888">
    <property type="term" value="P:endoplasmic reticulum to Golgi vesicle-mediated transport"/>
    <property type="evidence" value="ECO:0007669"/>
    <property type="project" value="TreeGrafter"/>
</dbReference>
<keyword evidence="3 10" id="KW-0813">Transport</keyword>
<dbReference type="CDD" id="cd14830">
    <property type="entry name" value="Delta_COP_N"/>
    <property type="match status" value="1"/>
</dbReference>
<dbReference type="InterPro" id="IPR027059">
    <property type="entry name" value="Coatomer_dsu"/>
</dbReference>
<evidence type="ECO:0000256" key="7">
    <source>
        <dbReference type="ARBA" id="ARBA00023034"/>
    </source>
</evidence>
<dbReference type="GO" id="GO:0015031">
    <property type="term" value="P:protein transport"/>
    <property type="evidence" value="ECO:0007669"/>
    <property type="project" value="UniProtKB-KW"/>
</dbReference>
<evidence type="ECO:0000256" key="8">
    <source>
        <dbReference type="ARBA" id="ARBA00023136"/>
    </source>
</evidence>
<dbReference type="Pfam" id="PF00928">
    <property type="entry name" value="Adap_comp_sub"/>
    <property type="match status" value="1"/>
</dbReference>
<reference evidence="14" key="2">
    <citation type="submission" date="2020-11" db="EMBL/GenBank/DDBJ databases">
        <authorList>
            <person name="Cecchin M."/>
            <person name="Marcolungo L."/>
            <person name="Rossato M."/>
            <person name="Girolomoni L."/>
            <person name="Cosentino E."/>
            <person name="Cuine S."/>
            <person name="Li-Beisson Y."/>
            <person name="Delledonne M."/>
            <person name="Ballottari M."/>
        </authorList>
    </citation>
    <scope>NUCLEOTIDE SEQUENCE</scope>
    <source>
        <strain evidence="14">211/11P</strain>
        <tissue evidence="14">Whole cell</tissue>
    </source>
</reference>
<dbReference type="SUPFAM" id="SSF64356">
    <property type="entry name" value="SNARE-like"/>
    <property type="match status" value="1"/>
</dbReference>